<name>A0A1L7XSH1_9HELO</name>
<dbReference type="EMBL" id="FJOG01000049">
    <property type="protein sequence ID" value="CZR67990.1"/>
    <property type="molecule type" value="Genomic_DNA"/>
</dbReference>
<feature type="chain" id="PRO_5013041283" description="AB hydrolase-1 domain-containing protein" evidence="1">
    <location>
        <begin position="22"/>
        <end position="291"/>
    </location>
</feature>
<dbReference type="Gene3D" id="3.40.50.1820">
    <property type="entry name" value="alpha/beta hydrolase"/>
    <property type="match status" value="1"/>
</dbReference>
<evidence type="ECO:0000313" key="4">
    <source>
        <dbReference type="Proteomes" id="UP000184330"/>
    </source>
</evidence>
<dbReference type="OrthoDB" id="8119704at2759"/>
<evidence type="ECO:0000256" key="1">
    <source>
        <dbReference type="SAM" id="SignalP"/>
    </source>
</evidence>
<keyword evidence="1" id="KW-0732">Signal</keyword>
<accession>A0A1L7XSH1</accession>
<dbReference type="AlphaFoldDB" id="A0A1L7XSH1"/>
<dbReference type="Proteomes" id="UP000184330">
    <property type="component" value="Unassembled WGS sequence"/>
</dbReference>
<dbReference type="PANTHER" id="PTHR43798:SF33">
    <property type="entry name" value="HYDROLASE, PUTATIVE (AFU_ORTHOLOGUE AFUA_2G14860)-RELATED"/>
    <property type="match status" value="1"/>
</dbReference>
<dbReference type="InterPro" id="IPR000073">
    <property type="entry name" value="AB_hydrolase_1"/>
</dbReference>
<dbReference type="InterPro" id="IPR029058">
    <property type="entry name" value="AB_hydrolase_fold"/>
</dbReference>
<feature type="signal peptide" evidence="1">
    <location>
        <begin position="1"/>
        <end position="21"/>
    </location>
</feature>
<reference evidence="3 4" key="1">
    <citation type="submission" date="2016-03" db="EMBL/GenBank/DDBJ databases">
        <authorList>
            <person name="Ploux O."/>
        </authorList>
    </citation>
    <scope>NUCLEOTIDE SEQUENCE [LARGE SCALE GENOMIC DNA]</scope>
    <source>
        <strain evidence="3 4">UAMH 11012</strain>
    </source>
</reference>
<gene>
    <name evidence="3" type="ORF">PAC_17889</name>
</gene>
<dbReference type="Pfam" id="PF12697">
    <property type="entry name" value="Abhydrolase_6"/>
    <property type="match status" value="1"/>
</dbReference>
<dbReference type="PANTHER" id="PTHR43798">
    <property type="entry name" value="MONOACYLGLYCEROL LIPASE"/>
    <property type="match status" value="1"/>
</dbReference>
<dbReference type="SUPFAM" id="SSF53474">
    <property type="entry name" value="alpha/beta-Hydrolases"/>
    <property type="match status" value="1"/>
</dbReference>
<dbReference type="InterPro" id="IPR050266">
    <property type="entry name" value="AB_hydrolase_sf"/>
</dbReference>
<keyword evidence="4" id="KW-1185">Reference proteome</keyword>
<dbReference type="GO" id="GO:0016020">
    <property type="term" value="C:membrane"/>
    <property type="evidence" value="ECO:0007669"/>
    <property type="project" value="TreeGrafter"/>
</dbReference>
<evidence type="ECO:0000313" key="3">
    <source>
        <dbReference type="EMBL" id="CZR67990.1"/>
    </source>
</evidence>
<organism evidence="3 4">
    <name type="scientific">Phialocephala subalpina</name>
    <dbReference type="NCBI Taxonomy" id="576137"/>
    <lineage>
        <taxon>Eukaryota</taxon>
        <taxon>Fungi</taxon>
        <taxon>Dikarya</taxon>
        <taxon>Ascomycota</taxon>
        <taxon>Pezizomycotina</taxon>
        <taxon>Leotiomycetes</taxon>
        <taxon>Helotiales</taxon>
        <taxon>Mollisiaceae</taxon>
        <taxon>Phialocephala</taxon>
        <taxon>Phialocephala fortinii species complex</taxon>
    </lineage>
</organism>
<sequence length="291" mass="32120">MSSLSLLVLWLLWSIFPPLKPAPPAIPPPGDGLDEVLLNYIEHNPSGNSTVLLIHGACTSGLNWDLVVPHLADTYHLLVPDLPGHGRSQNVNPFSAEYSSRLLERLIRKHAHDGSAHVVGHSLGANVAIELITTYPQVVNTAFVSGFAKYPQTKLTPFFPYGFWADGRLQKLIPRPVVEWLMDGTDLGNSPPCSMQLCRQIVPVLVGTWPSPWPARTLIVAAGKSGILPSSDRLEDARKLMEIGKEKNTQTIAVTHPLMRHPWNRQDPPLFAQTARAWFEGEELPVGFHNV</sequence>
<proteinExistence type="predicted"/>
<evidence type="ECO:0000259" key="2">
    <source>
        <dbReference type="Pfam" id="PF12697"/>
    </source>
</evidence>
<feature type="domain" description="AB hydrolase-1" evidence="2">
    <location>
        <begin position="51"/>
        <end position="214"/>
    </location>
</feature>
<protein>
    <recommendedName>
        <fullName evidence="2">AB hydrolase-1 domain-containing protein</fullName>
    </recommendedName>
</protein>